<dbReference type="Gene3D" id="2.30.42.10">
    <property type="match status" value="1"/>
</dbReference>
<dbReference type="GO" id="GO:1990456">
    <property type="term" value="P:mitochondrion-endoplasmic reticulum membrane tethering"/>
    <property type="evidence" value="ECO:0007669"/>
    <property type="project" value="InterPro"/>
</dbReference>
<dbReference type="GO" id="GO:0016020">
    <property type="term" value="C:membrane"/>
    <property type="evidence" value="ECO:0007669"/>
    <property type="project" value="UniProtKB-SubCell"/>
</dbReference>
<proteinExistence type="predicted"/>
<dbReference type="GO" id="GO:0006869">
    <property type="term" value="P:lipid transport"/>
    <property type="evidence" value="ECO:0007669"/>
    <property type="project" value="UniProtKB-KW"/>
</dbReference>
<evidence type="ECO:0000313" key="9">
    <source>
        <dbReference type="EMBL" id="CAD7224132.1"/>
    </source>
</evidence>
<dbReference type="InterPro" id="IPR036034">
    <property type="entry name" value="PDZ_sf"/>
</dbReference>
<feature type="region of interest" description="Disordered" evidence="8">
    <location>
        <begin position="1211"/>
        <end position="1236"/>
    </location>
</feature>
<dbReference type="GO" id="GO:0046872">
    <property type="term" value="F:metal ion binding"/>
    <property type="evidence" value="ECO:0007669"/>
    <property type="project" value="UniProtKB-KW"/>
</dbReference>
<evidence type="ECO:0000256" key="1">
    <source>
        <dbReference type="ARBA" id="ARBA00004370"/>
    </source>
</evidence>
<accession>A0A7R8W4D0</accession>
<feature type="region of interest" description="Disordered" evidence="8">
    <location>
        <begin position="728"/>
        <end position="751"/>
    </location>
</feature>
<dbReference type="PROSITE" id="PS51847">
    <property type="entry name" value="SMP"/>
    <property type="match status" value="1"/>
</dbReference>
<keyword evidence="4" id="KW-0862">Zinc</keyword>
<evidence type="ECO:0000256" key="5">
    <source>
        <dbReference type="ARBA" id="ARBA00023055"/>
    </source>
</evidence>
<dbReference type="PANTHER" id="PTHR21519">
    <property type="entry name" value="PDZ DOMAIN-CONTAINING PROTEIN 8"/>
    <property type="match status" value="1"/>
</dbReference>
<keyword evidence="2" id="KW-0813">Transport</keyword>
<dbReference type="SMART" id="SM00109">
    <property type="entry name" value="C1"/>
    <property type="match status" value="1"/>
</dbReference>
<keyword evidence="3" id="KW-0479">Metal-binding</keyword>
<dbReference type="SUPFAM" id="SSF50156">
    <property type="entry name" value="PDZ domain-like"/>
    <property type="match status" value="1"/>
</dbReference>
<dbReference type="SUPFAM" id="SSF57889">
    <property type="entry name" value="Cysteine-rich domain"/>
    <property type="match status" value="1"/>
</dbReference>
<sequence length="1236" mass="135839">MFATLAAIFFTFLSGVIVTLVIQWHFFVNYLMKLPETSAPEKESFRKSELPHALIEALGAANFPLKEGCTTLNLVLSMLFNEAKHFSGLRHWILNKMDLEFQDLLTRYTAGRFITRIKIRHLDLGKSVPILKNMEVDHVQVHPQWQIIETLDIVFNMEYKGGLHVALDADLVLGKNASVAVKLISLTGKVRLRLTREPFTHWSVAFVDDPTLDMRVESNFQGRPLPQLTSVVTNQIRRAIRKRHTLPFFKYRCKPFFPLVVPVSSTVSSKGSRNTAGLSPSGDNVFVVEVQVLETSRLRKPSDSSAHICFTLSCDAVSWVKEYHQHRSPQSNPFLRTEKVIDFSRLESRVNPESESPRGSRDNFITSLLGLSFKRRFIPELYSVRVVVAEVSAGSPAQTADVKPGSILISINHSRISSLSQVRQVIVEALNLSSSSELNKKDRPLLLVCDEPRTTEKESSPVDSPQAGSDAAGPPSRETTGKEAPKLQRSASGCESKKSDVPQSVLKAFPLQESEPRETPVSSSAPSSPIRTRITLTSPDTAAKTQDRLQKLEADVLASDIKEWTETTSGSQLGSSDTPSPPNSLIVEEESQLLDKDVTDIQFFLSRSVPYQKDIVLDPSLATTNFSMTRSALPASWLNLAVWTEYPPPITLASQTNTLLGHLSLPIGELWDEAQRTSGEHFIRFWYLKPPEAKASYGRKNPHSTYSGFDPSLCYGTVTLGISFSSCPPSPGEDPLGSATPSRSEGQGTREGDHIFLRGNVQTAICSVCLRKIWLKGGLTCSRCSMSCHKKCIDKVGTQACVRPPPPHPLEEKIKERGGKKEKGGFDAGQPEAWVEEGVEIGEESLLLIGDDFNTGLIPVPSAWPSSSTPCASPQKVPIVAENRPSSRLSNTLAEKGGRLRERFAAWRKDGASGSNPPSANTSLVTDGDAVSDSPALTPITAGKQVTGSRVKQMFSSLRSEAHKRIAARQQHRVSQEDSTVALASSVPETSSPRLWRSGSAADLSIRDETPALKPSAFNHLQLPELSFIQSQSRSLPASPVHSPAAVRKNATDPVLETCQIESLITAALSHDEPSDDEKEVVWPLETDRPGDQRSLKNLIKLIENSCPHPHSEGIVQRAKETGKSLYQHLPKGERIKALNDVLTPLQEAMDGAFQSRTSLLAELKKVDEKSDSKENAERLEGDIRYMINEIEARTQAMALLMLHYCSGLQSAESQVDDGDPPTPKAEEGSPQSTIV</sequence>
<name>A0A7R8W4D0_9CRUS</name>
<comment type="subcellular location">
    <subcellularLocation>
        <location evidence="1">Membrane</location>
    </subcellularLocation>
</comment>
<dbReference type="GO" id="GO:0005739">
    <property type="term" value="C:mitochondrion"/>
    <property type="evidence" value="ECO:0007669"/>
    <property type="project" value="GOC"/>
</dbReference>
<feature type="region of interest" description="Disordered" evidence="8">
    <location>
        <begin position="970"/>
        <end position="998"/>
    </location>
</feature>
<organism evidence="9">
    <name type="scientific">Cyprideis torosa</name>
    <dbReference type="NCBI Taxonomy" id="163714"/>
    <lineage>
        <taxon>Eukaryota</taxon>
        <taxon>Metazoa</taxon>
        <taxon>Ecdysozoa</taxon>
        <taxon>Arthropoda</taxon>
        <taxon>Crustacea</taxon>
        <taxon>Oligostraca</taxon>
        <taxon>Ostracoda</taxon>
        <taxon>Podocopa</taxon>
        <taxon>Podocopida</taxon>
        <taxon>Cytherocopina</taxon>
        <taxon>Cytheroidea</taxon>
        <taxon>Cytherideidae</taxon>
        <taxon>Cyprideis</taxon>
    </lineage>
</organism>
<dbReference type="Pfam" id="PF26547">
    <property type="entry name" value="PDZD8_N"/>
    <property type="match status" value="1"/>
</dbReference>
<keyword evidence="5" id="KW-0445">Lipid transport</keyword>
<keyword evidence="7" id="KW-0472">Membrane</keyword>
<dbReference type="InterPro" id="IPR039275">
    <property type="entry name" value="PDZD8"/>
</dbReference>
<dbReference type="CDD" id="cd21674">
    <property type="entry name" value="SMP_PDZD8"/>
    <property type="match status" value="1"/>
</dbReference>
<evidence type="ECO:0000256" key="7">
    <source>
        <dbReference type="ARBA" id="ARBA00023136"/>
    </source>
</evidence>
<evidence type="ECO:0000256" key="4">
    <source>
        <dbReference type="ARBA" id="ARBA00022833"/>
    </source>
</evidence>
<dbReference type="GO" id="GO:0051560">
    <property type="term" value="P:mitochondrial calcium ion homeostasis"/>
    <property type="evidence" value="ECO:0007669"/>
    <property type="project" value="InterPro"/>
</dbReference>
<feature type="compositionally biased region" description="Polar residues" evidence="8">
    <location>
        <begin position="520"/>
        <end position="544"/>
    </location>
</feature>
<feature type="compositionally biased region" description="Polar residues" evidence="8">
    <location>
        <begin position="913"/>
        <end position="925"/>
    </location>
</feature>
<dbReference type="InterPro" id="IPR058801">
    <property type="entry name" value="PDZD8_N"/>
</dbReference>
<evidence type="ECO:0000256" key="6">
    <source>
        <dbReference type="ARBA" id="ARBA00023121"/>
    </source>
</evidence>
<gene>
    <name evidence="9" type="ORF">CTOB1V02_LOCUS2102</name>
</gene>
<evidence type="ECO:0000256" key="3">
    <source>
        <dbReference type="ARBA" id="ARBA00022723"/>
    </source>
</evidence>
<dbReference type="OrthoDB" id="10004596at2759"/>
<dbReference type="GO" id="GO:0044233">
    <property type="term" value="C:mitochondria-associated endoplasmic reticulum membrane contact site"/>
    <property type="evidence" value="ECO:0007669"/>
    <property type="project" value="InterPro"/>
</dbReference>
<evidence type="ECO:0000256" key="8">
    <source>
        <dbReference type="SAM" id="MobiDB-lite"/>
    </source>
</evidence>
<dbReference type="AlphaFoldDB" id="A0A7R8W4D0"/>
<reference evidence="9" key="1">
    <citation type="submission" date="2020-11" db="EMBL/GenBank/DDBJ databases">
        <authorList>
            <person name="Tran Van P."/>
        </authorList>
    </citation>
    <scope>NUCLEOTIDE SEQUENCE</scope>
</reference>
<dbReference type="InterPro" id="IPR002219">
    <property type="entry name" value="PKC_DAG/PE"/>
</dbReference>
<dbReference type="EMBL" id="OB660313">
    <property type="protein sequence ID" value="CAD7224132.1"/>
    <property type="molecule type" value="Genomic_DNA"/>
</dbReference>
<dbReference type="InterPro" id="IPR046349">
    <property type="entry name" value="C1-like_sf"/>
</dbReference>
<dbReference type="PANTHER" id="PTHR21519:SF1">
    <property type="entry name" value="PDZ DOMAIN-CONTAINING PROTEIN 8"/>
    <property type="match status" value="1"/>
</dbReference>
<feature type="region of interest" description="Disordered" evidence="8">
    <location>
        <begin position="454"/>
        <end position="546"/>
    </location>
</feature>
<feature type="region of interest" description="Disordered" evidence="8">
    <location>
        <begin position="909"/>
        <end position="931"/>
    </location>
</feature>
<dbReference type="Gene3D" id="3.30.60.20">
    <property type="match status" value="1"/>
</dbReference>
<dbReference type="InterPro" id="IPR031468">
    <property type="entry name" value="SMP_LBD"/>
</dbReference>
<dbReference type="PROSITE" id="PS50081">
    <property type="entry name" value="ZF_DAG_PE_2"/>
    <property type="match status" value="1"/>
</dbReference>
<keyword evidence="6" id="KW-0446">Lipid-binding</keyword>
<evidence type="ECO:0000256" key="2">
    <source>
        <dbReference type="ARBA" id="ARBA00022448"/>
    </source>
</evidence>
<feature type="compositionally biased region" description="Polar residues" evidence="8">
    <location>
        <begin position="977"/>
        <end position="993"/>
    </location>
</feature>
<protein>
    <submittedName>
        <fullName evidence="9">Uncharacterized protein</fullName>
    </submittedName>
</protein>
<dbReference type="GO" id="GO:0008289">
    <property type="term" value="F:lipid binding"/>
    <property type="evidence" value="ECO:0007669"/>
    <property type="project" value="UniProtKB-KW"/>
</dbReference>
<dbReference type="PROSITE" id="PS00479">
    <property type="entry name" value="ZF_DAG_PE_1"/>
    <property type="match status" value="1"/>
</dbReference>